<keyword evidence="2" id="KW-1133">Transmembrane helix</keyword>
<keyword evidence="5" id="KW-1185">Reference proteome</keyword>
<comment type="caution">
    <text evidence="4">The sequence shown here is derived from an EMBL/GenBank/DDBJ whole genome shotgun (WGS) entry which is preliminary data.</text>
</comment>
<organism evidence="4 5">
    <name type="scientific">Vagococcus martis</name>
    <dbReference type="NCBI Taxonomy" id="1768210"/>
    <lineage>
        <taxon>Bacteria</taxon>
        <taxon>Bacillati</taxon>
        <taxon>Bacillota</taxon>
        <taxon>Bacilli</taxon>
        <taxon>Lactobacillales</taxon>
        <taxon>Enterococcaceae</taxon>
        <taxon>Vagococcus</taxon>
    </lineage>
</organism>
<feature type="compositionally biased region" description="Basic and acidic residues" evidence="1">
    <location>
        <begin position="82"/>
        <end position="100"/>
    </location>
</feature>
<proteinExistence type="predicted"/>
<evidence type="ECO:0000256" key="1">
    <source>
        <dbReference type="SAM" id="MobiDB-lite"/>
    </source>
</evidence>
<feature type="region of interest" description="Disordered" evidence="1">
    <location>
        <begin position="71"/>
        <end position="100"/>
    </location>
</feature>
<dbReference type="EMBL" id="MVAB01000001">
    <property type="protein sequence ID" value="OPF86709.1"/>
    <property type="molecule type" value="Genomic_DNA"/>
</dbReference>
<dbReference type="CDD" id="cd06577">
    <property type="entry name" value="PASTA_pknB"/>
    <property type="match status" value="2"/>
</dbReference>
<gene>
    <name evidence="4" type="ORF">BW731_00115</name>
</gene>
<sequence length="496" mass="56172">MSDFLSNFDSDNYKNMLNEKKNNKDVSSDTNENLALETDDLQSSASDYDKQEFDDVDVMFQEETKHVNDTKIKVKRKRKKSDKGIDEDHSTGNGVEHDVEIDPDYKKKQQTKRILIGGIVGICLLLLYMVYYQMTRVSVPDFSGKTVVEAKNWATENKMKPEIKQEYSLKIDSNGIISQSVTPNKKIKKGSNITFKVSEGADPKGKITLPDFETMSKEEVEQWIKKNKAENVTIIDEYNDKIETGKFIRLEFTDKEVNKENYLRQDIANVYFSKGKEVFEKNISVPDFRKKAKSEVEDWAKKNDINVEFKEADSDKIEPDFVISQTVSPETKLAKHDKMSVSISVGKAVVVPNFANYSAEEATNVSPDLQVVTKQSFSDNVPFGQLIAQSVEAGKKLTGNDNKTVNVTYSAGRPYIKSFFGQLEGDIPKLIYENFNSKGASVTYEVYYVDSDKEKGQIVNTNAYNQYISTNAHLVFAVSNGRYASLPDEKTTSQDE</sequence>
<dbReference type="AlphaFoldDB" id="A0A1V4DDU8"/>
<keyword evidence="2" id="KW-0472">Membrane</keyword>
<evidence type="ECO:0000313" key="5">
    <source>
        <dbReference type="Proteomes" id="UP000189970"/>
    </source>
</evidence>
<dbReference type="SMART" id="SM00740">
    <property type="entry name" value="PASTA"/>
    <property type="match status" value="4"/>
</dbReference>
<evidence type="ECO:0000313" key="4">
    <source>
        <dbReference type="EMBL" id="OPF86709.1"/>
    </source>
</evidence>
<accession>A0A1V4DDU8</accession>
<feature type="domain" description="PASTA" evidence="3">
    <location>
        <begin position="346"/>
        <end position="411"/>
    </location>
</feature>
<dbReference type="Proteomes" id="UP000189970">
    <property type="component" value="Unassembled WGS sequence"/>
</dbReference>
<feature type="transmembrane region" description="Helical" evidence="2">
    <location>
        <begin position="114"/>
        <end position="134"/>
    </location>
</feature>
<evidence type="ECO:0000259" key="3">
    <source>
        <dbReference type="PROSITE" id="PS51178"/>
    </source>
</evidence>
<reference evidence="4 5" key="1">
    <citation type="submission" date="2017-02" db="EMBL/GenBank/DDBJ databases">
        <title>Vagococcus cremeus sp. nov., isolated from the small intestine of a marten, Martes flavigula.</title>
        <authorList>
            <person name="Tak E.J."/>
            <person name="Bae J.-W."/>
        </authorList>
    </citation>
    <scope>NUCLEOTIDE SEQUENCE [LARGE SCALE GENOMIC DNA]</scope>
    <source>
        <strain evidence="4 5">D7T301</strain>
    </source>
</reference>
<dbReference type="InterPro" id="IPR005543">
    <property type="entry name" value="PASTA_dom"/>
</dbReference>
<keyword evidence="2" id="KW-0812">Transmembrane</keyword>
<dbReference type="Gene3D" id="3.30.10.20">
    <property type="match status" value="3"/>
</dbReference>
<feature type="domain" description="PASTA" evidence="3">
    <location>
        <begin position="133"/>
        <end position="199"/>
    </location>
</feature>
<dbReference type="Pfam" id="PF03793">
    <property type="entry name" value="PASTA"/>
    <property type="match status" value="3"/>
</dbReference>
<evidence type="ECO:0000256" key="2">
    <source>
        <dbReference type="SAM" id="Phobius"/>
    </source>
</evidence>
<protein>
    <recommendedName>
        <fullName evidence="3">PASTA domain-containing protein</fullName>
    </recommendedName>
</protein>
<name>A0A1V4DDU8_9ENTE</name>
<feature type="domain" description="PASTA" evidence="3">
    <location>
        <begin position="279"/>
        <end position="345"/>
    </location>
</feature>
<feature type="region of interest" description="Disordered" evidence="1">
    <location>
        <begin position="19"/>
        <end position="48"/>
    </location>
</feature>
<dbReference type="PROSITE" id="PS51178">
    <property type="entry name" value="PASTA"/>
    <property type="match status" value="3"/>
</dbReference>
<dbReference type="RefSeq" id="WP_079344644.1">
    <property type="nucleotide sequence ID" value="NZ_MVAB01000001.1"/>
</dbReference>